<keyword evidence="8" id="KW-0131">Cell cycle</keyword>
<dbReference type="InterPro" id="IPR002104">
    <property type="entry name" value="Integrase_catalytic"/>
</dbReference>
<dbReference type="InterPro" id="IPR011010">
    <property type="entry name" value="DNA_brk_join_enz"/>
</dbReference>
<keyword evidence="2" id="KW-0963">Cytoplasm</keyword>
<dbReference type="PROSITE" id="PS51900">
    <property type="entry name" value="CB"/>
    <property type="match status" value="1"/>
</dbReference>
<feature type="domain" description="Core-binding (CB)" evidence="11">
    <location>
        <begin position="2"/>
        <end position="89"/>
    </location>
</feature>
<dbReference type="PANTHER" id="PTHR30349:SF77">
    <property type="entry name" value="TYROSINE RECOMBINASE XERC"/>
    <property type="match status" value="1"/>
</dbReference>
<keyword evidence="4" id="KW-0159">Chromosome partition</keyword>
<evidence type="ECO:0000256" key="4">
    <source>
        <dbReference type="ARBA" id="ARBA00022829"/>
    </source>
</evidence>
<dbReference type="SUPFAM" id="SSF56349">
    <property type="entry name" value="DNA breaking-rejoining enzymes"/>
    <property type="match status" value="1"/>
</dbReference>
<dbReference type="Gene3D" id="1.10.443.10">
    <property type="entry name" value="Intergrase catalytic core"/>
    <property type="match status" value="1"/>
</dbReference>
<dbReference type="AlphaFoldDB" id="A0A2T7BF60"/>
<dbReference type="Proteomes" id="UP000244450">
    <property type="component" value="Unassembled WGS sequence"/>
</dbReference>
<comment type="caution">
    <text evidence="12">The sequence shown here is derived from an EMBL/GenBank/DDBJ whole genome shotgun (WGS) entry which is preliminary data.</text>
</comment>
<evidence type="ECO:0000256" key="9">
    <source>
        <dbReference type="PROSITE-ProRule" id="PRU01248"/>
    </source>
</evidence>
<dbReference type="InterPro" id="IPR013762">
    <property type="entry name" value="Integrase-like_cat_sf"/>
</dbReference>
<evidence type="ECO:0000256" key="7">
    <source>
        <dbReference type="ARBA" id="ARBA00023172"/>
    </source>
</evidence>
<proteinExistence type="predicted"/>
<dbReference type="Pfam" id="PF02899">
    <property type="entry name" value="Phage_int_SAM_1"/>
    <property type="match status" value="1"/>
</dbReference>
<evidence type="ECO:0000256" key="3">
    <source>
        <dbReference type="ARBA" id="ARBA00022618"/>
    </source>
</evidence>
<evidence type="ECO:0000256" key="8">
    <source>
        <dbReference type="ARBA" id="ARBA00023306"/>
    </source>
</evidence>
<name>A0A2T7BF60_9BACT</name>
<feature type="domain" description="Tyr recombinase" evidence="10">
    <location>
        <begin position="110"/>
        <end position="305"/>
    </location>
</feature>
<dbReference type="PANTHER" id="PTHR30349">
    <property type="entry name" value="PHAGE INTEGRASE-RELATED"/>
    <property type="match status" value="1"/>
</dbReference>
<evidence type="ECO:0000256" key="5">
    <source>
        <dbReference type="ARBA" id="ARBA00022908"/>
    </source>
</evidence>
<dbReference type="GO" id="GO:0005737">
    <property type="term" value="C:cytoplasm"/>
    <property type="evidence" value="ECO:0007669"/>
    <property type="project" value="UniProtKB-SubCell"/>
</dbReference>
<dbReference type="InterPro" id="IPR044068">
    <property type="entry name" value="CB"/>
</dbReference>
<keyword evidence="5" id="KW-0229">DNA integration</keyword>
<dbReference type="PROSITE" id="PS51898">
    <property type="entry name" value="TYR_RECOMBINASE"/>
    <property type="match status" value="1"/>
</dbReference>
<dbReference type="Gene3D" id="1.10.150.130">
    <property type="match status" value="1"/>
</dbReference>
<dbReference type="EMBL" id="QCYK01000002">
    <property type="protein sequence ID" value="PUZ24915.1"/>
    <property type="molecule type" value="Genomic_DNA"/>
</dbReference>
<evidence type="ECO:0000256" key="2">
    <source>
        <dbReference type="ARBA" id="ARBA00022490"/>
    </source>
</evidence>
<gene>
    <name evidence="12" type="ORF">DCC81_11360</name>
</gene>
<reference evidence="12 13" key="1">
    <citation type="submission" date="2018-04" db="EMBL/GenBank/DDBJ databases">
        <title>Chitinophaga fuyangensis sp. nov., isolated from soil in a chemical factory.</title>
        <authorList>
            <person name="Chen K."/>
        </authorList>
    </citation>
    <scope>NUCLEOTIDE SEQUENCE [LARGE SCALE GENOMIC DNA]</scope>
    <source>
        <strain evidence="12 13">LY-1</strain>
    </source>
</reference>
<dbReference type="GO" id="GO:0015074">
    <property type="term" value="P:DNA integration"/>
    <property type="evidence" value="ECO:0007669"/>
    <property type="project" value="UniProtKB-KW"/>
</dbReference>
<keyword evidence="13" id="KW-1185">Reference proteome</keyword>
<keyword evidence="6 9" id="KW-0238">DNA-binding</keyword>
<comment type="subcellular location">
    <subcellularLocation>
        <location evidence="1">Cytoplasm</location>
    </subcellularLocation>
</comment>
<dbReference type="InterPro" id="IPR050090">
    <property type="entry name" value="Tyrosine_recombinase_XerCD"/>
</dbReference>
<keyword evidence="3" id="KW-0132">Cell division</keyword>
<sequence length="311" mass="35102">MTELQDLVARFQAYLRFEKRYATHTVTAYSTDLQQFQDYITLTYGSLPLAGIAHVHIRSWLAGLMEASIAPKSINRKISTLKSFFKFAIRQGMVKQSPMGKVVSPKVGRRLPEFIDERGMRALEENHSPKAAPDTHLIFTDDLEGQTHRLIFDLLYNTGIRLSELIGLQEKDVDLGHQMIKVLGKGGKERRVPVSGPLCAQIRAYRELRNKELGVETSVLLVHPRSGRPLYPKYVYNMVRNTLTRHQITTISKKSPHVLRHTFATHLTNAGADINAVKELLGHASLAATQVYTHNTIEKLKAVHQQAHPKA</sequence>
<evidence type="ECO:0000256" key="1">
    <source>
        <dbReference type="ARBA" id="ARBA00004496"/>
    </source>
</evidence>
<dbReference type="GO" id="GO:0051301">
    <property type="term" value="P:cell division"/>
    <property type="evidence" value="ECO:0007669"/>
    <property type="project" value="UniProtKB-KW"/>
</dbReference>
<dbReference type="GO" id="GO:0007059">
    <property type="term" value="P:chromosome segregation"/>
    <property type="evidence" value="ECO:0007669"/>
    <property type="project" value="UniProtKB-KW"/>
</dbReference>
<organism evidence="12 13">
    <name type="scientific">Chitinophaga parva</name>
    <dbReference type="NCBI Taxonomy" id="2169414"/>
    <lineage>
        <taxon>Bacteria</taxon>
        <taxon>Pseudomonadati</taxon>
        <taxon>Bacteroidota</taxon>
        <taxon>Chitinophagia</taxon>
        <taxon>Chitinophagales</taxon>
        <taxon>Chitinophagaceae</taxon>
        <taxon>Chitinophaga</taxon>
    </lineage>
</organism>
<dbReference type="GO" id="GO:0006310">
    <property type="term" value="P:DNA recombination"/>
    <property type="evidence" value="ECO:0007669"/>
    <property type="project" value="UniProtKB-KW"/>
</dbReference>
<evidence type="ECO:0000259" key="10">
    <source>
        <dbReference type="PROSITE" id="PS51898"/>
    </source>
</evidence>
<dbReference type="GO" id="GO:0003677">
    <property type="term" value="F:DNA binding"/>
    <property type="evidence" value="ECO:0007669"/>
    <property type="project" value="UniProtKB-UniRule"/>
</dbReference>
<evidence type="ECO:0000256" key="6">
    <source>
        <dbReference type="ARBA" id="ARBA00023125"/>
    </source>
</evidence>
<evidence type="ECO:0000313" key="13">
    <source>
        <dbReference type="Proteomes" id="UP000244450"/>
    </source>
</evidence>
<dbReference type="OrthoDB" id="9801717at2"/>
<dbReference type="Pfam" id="PF00589">
    <property type="entry name" value="Phage_integrase"/>
    <property type="match status" value="1"/>
</dbReference>
<evidence type="ECO:0000313" key="12">
    <source>
        <dbReference type="EMBL" id="PUZ24915.1"/>
    </source>
</evidence>
<evidence type="ECO:0000259" key="11">
    <source>
        <dbReference type="PROSITE" id="PS51900"/>
    </source>
</evidence>
<accession>A0A2T7BF60</accession>
<protein>
    <submittedName>
        <fullName evidence="12">Integrase</fullName>
    </submittedName>
</protein>
<dbReference type="InterPro" id="IPR004107">
    <property type="entry name" value="Integrase_SAM-like_N"/>
</dbReference>
<keyword evidence="7" id="KW-0233">DNA recombination</keyword>
<dbReference type="InterPro" id="IPR010998">
    <property type="entry name" value="Integrase_recombinase_N"/>
</dbReference>